<sequence>MITCNIRILMAKHKIDDIQELINRSGLSRNAINRLYKGTNAEIEATSLKTLITLCKVFNCKLSDLLEYTPDSPEE</sequence>
<dbReference type="OrthoDB" id="9804186at2"/>
<dbReference type="InterPro" id="IPR001387">
    <property type="entry name" value="Cro/C1-type_HTH"/>
</dbReference>
<comment type="caution">
    <text evidence="2">The sequence shown here is derived from an EMBL/GenBank/DDBJ whole genome shotgun (WGS) entry which is preliminary data.</text>
</comment>
<organism evidence="2 3">
    <name type="scientific">Thermotalea metallivorans</name>
    <dbReference type="NCBI Taxonomy" id="520762"/>
    <lineage>
        <taxon>Bacteria</taxon>
        <taxon>Bacillati</taxon>
        <taxon>Bacillota</taxon>
        <taxon>Clostridia</taxon>
        <taxon>Peptostreptococcales</taxon>
        <taxon>Thermotaleaceae</taxon>
        <taxon>Thermotalea</taxon>
    </lineage>
</organism>
<dbReference type="AlphaFoldDB" id="A0A140L4W3"/>
<name>A0A140L4W3_9FIRM</name>
<dbReference type="Pfam" id="PF13443">
    <property type="entry name" value="HTH_26"/>
    <property type="match status" value="1"/>
</dbReference>
<evidence type="ECO:0000259" key="1">
    <source>
        <dbReference type="PROSITE" id="PS50943"/>
    </source>
</evidence>
<dbReference type="Gene3D" id="1.10.260.40">
    <property type="entry name" value="lambda repressor-like DNA-binding domains"/>
    <property type="match status" value="1"/>
</dbReference>
<dbReference type="GO" id="GO:0003677">
    <property type="term" value="F:DNA binding"/>
    <property type="evidence" value="ECO:0007669"/>
    <property type="project" value="InterPro"/>
</dbReference>
<evidence type="ECO:0000313" key="3">
    <source>
        <dbReference type="Proteomes" id="UP000070456"/>
    </source>
</evidence>
<dbReference type="SUPFAM" id="SSF47413">
    <property type="entry name" value="lambda repressor-like DNA-binding domains"/>
    <property type="match status" value="1"/>
</dbReference>
<reference evidence="2 3" key="1">
    <citation type="submission" date="2015-12" db="EMBL/GenBank/DDBJ databases">
        <title>Draft genome sequence of the thermoanaerobe Thermotalea metallivorans, an isolate from the runoff channel of the Great Artesian Basin, Australia.</title>
        <authorList>
            <person name="Patel B.K."/>
        </authorList>
    </citation>
    <scope>NUCLEOTIDE SEQUENCE [LARGE SCALE GENOMIC DNA]</scope>
    <source>
        <strain evidence="2 3">B2-1</strain>
    </source>
</reference>
<accession>A0A140L4W3</accession>
<dbReference type="InterPro" id="IPR010982">
    <property type="entry name" value="Lambda_DNA-bd_dom_sf"/>
</dbReference>
<evidence type="ECO:0000313" key="2">
    <source>
        <dbReference type="EMBL" id="KXG75588.1"/>
    </source>
</evidence>
<proteinExistence type="predicted"/>
<dbReference type="EMBL" id="LOEE01000032">
    <property type="protein sequence ID" value="KXG75588.1"/>
    <property type="molecule type" value="Genomic_DNA"/>
</dbReference>
<protein>
    <recommendedName>
        <fullName evidence="1">HTH cro/C1-type domain-containing protein</fullName>
    </recommendedName>
</protein>
<keyword evidence="3" id="KW-1185">Reference proteome</keyword>
<dbReference type="Proteomes" id="UP000070456">
    <property type="component" value="Unassembled WGS sequence"/>
</dbReference>
<feature type="domain" description="HTH cro/C1-type" evidence="1">
    <location>
        <begin position="24"/>
        <end position="65"/>
    </location>
</feature>
<gene>
    <name evidence="2" type="ORF">AN619_15840</name>
</gene>
<dbReference type="RefSeq" id="WP_068556182.1">
    <property type="nucleotide sequence ID" value="NZ_LOEE01000032.1"/>
</dbReference>
<dbReference type="STRING" id="520762.AN619_15840"/>
<dbReference type="PROSITE" id="PS50943">
    <property type="entry name" value="HTH_CROC1"/>
    <property type="match status" value="1"/>
</dbReference>